<keyword evidence="1" id="KW-0812">Transmembrane</keyword>
<dbReference type="Proteomes" id="UP000528286">
    <property type="component" value="Unassembled WGS sequence"/>
</dbReference>
<comment type="caution">
    <text evidence="2">The sequence shown here is derived from an EMBL/GenBank/DDBJ whole genome shotgun (WGS) entry which is preliminary data.</text>
</comment>
<dbReference type="RefSeq" id="WP_183367900.1">
    <property type="nucleotide sequence ID" value="NZ_JACIEZ010000010.1"/>
</dbReference>
<sequence length="83" mass="9056">MTDEGFFLRMAVSIPASAVVLGGTFTALAVAQPGADMAEVMNRFRWIAAPECVIIATLSNLIAARLLVPRTINDWPLPRRLQM</sequence>
<organism evidence="2 3">
    <name type="scientific">Gellertiella hungarica</name>
    <dbReference type="NCBI Taxonomy" id="1572859"/>
    <lineage>
        <taxon>Bacteria</taxon>
        <taxon>Pseudomonadati</taxon>
        <taxon>Pseudomonadota</taxon>
        <taxon>Alphaproteobacteria</taxon>
        <taxon>Hyphomicrobiales</taxon>
        <taxon>Rhizobiaceae</taxon>
        <taxon>Gellertiella</taxon>
    </lineage>
</organism>
<evidence type="ECO:0000256" key="1">
    <source>
        <dbReference type="SAM" id="Phobius"/>
    </source>
</evidence>
<dbReference type="AlphaFoldDB" id="A0A7W6J8B8"/>
<keyword evidence="1" id="KW-1133">Transmembrane helix</keyword>
<feature type="transmembrane region" description="Helical" evidence="1">
    <location>
        <begin position="47"/>
        <end position="68"/>
    </location>
</feature>
<reference evidence="2 3" key="1">
    <citation type="submission" date="2020-08" db="EMBL/GenBank/DDBJ databases">
        <title>Genomic Encyclopedia of Type Strains, Phase IV (KMG-IV): sequencing the most valuable type-strain genomes for metagenomic binning, comparative biology and taxonomic classification.</title>
        <authorList>
            <person name="Goeker M."/>
        </authorList>
    </citation>
    <scope>NUCLEOTIDE SEQUENCE [LARGE SCALE GENOMIC DNA]</scope>
    <source>
        <strain evidence="2 3">DSM 29853</strain>
    </source>
</reference>
<protein>
    <submittedName>
        <fullName evidence="2">Uncharacterized protein</fullName>
    </submittedName>
</protein>
<evidence type="ECO:0000313" key="2">
    <source>
        <dbReference type="EMBL" id="MBB4066646.1"/>
    </source>
</evidence>
<proteinExistence type="predicted"/>
<evidence type="ECO:0000313" key="3">
    <source>
        <dbReference type="Proteomes" id="UP000528286"/>
    </source>
</evidence>
<keyword evidence="1" id="KW-0472">Membrane</keyword>
<dbReference type="EMBL" id="JACIEZ010000010">
    <property type="protein sequence ID" value="MBB4066646.1"/>
    <property type="molecule type" value="Genomic_DNA"/>
</dbReference>
<name>A0A7W6J8B8_9HYPH</name>
<keyword evidence="3" id="KW-1185">Reference proteome</keyword>
<gene>
    <name evidence="2" type="ORF">GGR23_003863</name>
</gene>
<accession>A0A7W6J8B8</accession>